<keyword evidence="6 8" id="KW-0627">Porphyrin biosynthesis</keyword>
<keyword evidence="18" id="KW-1185">Reference proteome</keyword>
<dbReference type="SUPFAM" id="SSF69075">
    <property type="entry name" value="Glutamyl tRNA-reductase dimerization domain"/>
    <property type="match status" value="1"/>
</dbReference>
<dbReference type="InterPro" id="IPR036291">
    <property type="entry name" value="NAD(P)-bd_dom_sf"/>
</dbReference>
<dbReference type="SUPFAM" id="SSF51735">
    <property type="entry name" value="NAD(P)-binding Rossmann-fold domains"/>
    <property type="match status" value="1"/>
</dbReference>
<feature type="domain" description="Tetrapyrrole biosynthesis glutamyl-tRNA reductase dimerisation" evidence="14">
    <location>
        <begin position="312"/>
        <end position="407"/>
    </location>
</feature>
<evidence type="ECO:0000313" key="17">
    <source>
        <dbReference type="EMBL" id="TLC98184.1"/>
    </source>
</evidence>
<comment type="miscellaneous">
    <text evidence="8">During catalysis, the active site Cys acts as a nucleophile attacking the alpha-carbonyl group of tRNA-bound glutamate with the formation of a thioester intermediate between enzyme and glutamate, and the concomitant release of tRNA(Glu). The thioester intermediate is finally reduced by direct hydride transfer from NADPH, to form the product GSA.</text>
</comment>
<evidence type="ECO:0000256" key="1">
    <source>
        <dbReference type="ARBA" id="ARBA00005059"/>
    </source>
</evidence>
<dbReference type="EC" id="1.2.1.70" evidence="3 8"/>
<dbReference type="InterPro" id="IPR036453">
    <property type="entry name" value="GluRdtase_dimer_dom_sf"/>
</dbReference>
<dbReference type="InterPro" id="IPR006151">
    <property type="entry name" value="Shikm_DH/Glu-tRNA_Rdtase"/>
</dbReference>
<sequence>MGIQMIGIDHSRAVLDVRTIFSFTKKSTAQAFGELKKIEGIQGSIIISTCNRMELWVSCLEDFKGSLYEILCEIRQVPKELYREYFVERREEEAVRHLFEVSCGLKSKILGEDQIITQVKDALSFAREHYATDNVLEILFRMAVTAAKKVKTNVTMSTANQSVIHQAIEVLKKEGYTFRGKKCMVIGNGEMGKLTATVMCQEGADVTVTVRQYRSGIVEIPQGCRRIDYGERMSLFGECDYVVSATASPNYTLKEHCVREADVCHDMVLIDLAVPRDIEPSARELPHIKLYDIDYFHIDMQNEKLKKNIEDARMILQGQINEFFEWYECRDMIPKIQDIRNSAVIDLKLRIQKILKDLPVERDIQTSLQESIESAAGKVVNKMMFGLRDEVSKETFRECVEGLNKVYES</sequence>
<evidence type="ECO:0000259" key="14">
    <source>
        <dbReference type="Pfam" id="PF00745"/>
    </source>
</evidence>
<feature type="domain" description="Quinate/shikimate 5-dehydrogenase/glutamyl-tRNA reductase" evidence="15">
    <location>
        <begin position="173"/>
        <end position="294"/>
    </location>
</feature>
<comment type="caution">
    <text evidence="17">The sequence shown here is derived from an EMBL/GenBank/DDBJ whole genome shotgun (WGS) entry which is preliminary data.</text>
</comment>
<dbReference type="Pfam" id="PF00745">
    <property type="entry name" value="GlutR_dimer"/>
    <property type="match status" value="1"/>
</dbReference>
<evidence type="ECO:0000256" key="4">
    <source>
        <dbReference type="ARBA" id="ARBA00022857"/>
    </source>
</evidence>
<dbReference type="InterPro" id="IPR000343">
    <property type="entry name" value="4pyrrol_synth_GluRdtase"/>
</dbReference>
<evidence type="ECO:0000256" key="2">
    <source>
        <dbReference type="ARBA" id="ARBA00005916"/>
    </source>
</evidence>
<dbReference type="Proteomes" id="UP000306509">
    <property type="component" value="Unassembled WGS sequence"/>
</dbReference>
<feature type="binding site" evidence="8 11">
    <location>
        <begin position="187"/>
        <end position="192"/>
    </location>
    <ligand>
        <name>NADP(+)</name>
        <dbReference type="ChEBI" id="CHEBI:58349"/>
    </ligand>
</feature>
<feature type="active site" description="Nucleophile" evidence="8 9">
    <location>
        <position position="50"/>
    </location>
</feature>
<dbReference type="STRING" id="180332.GCA_000797495_02525"/>
<keyword evidence="5 8" id="KW-0560">Oxidoreductase</keyword>
<evidence type="ECO:0000256" key="5">
    <source>
        <dbReference type="ARBA" id="ARBA00023002"/>
    </source>
</evidence>
<name>A0A4U8Q0J0_9FIRM</name>
<evidence type="ECO:0000256" key="9">
    <source>
        <dbReference type="PIRSR" id="PIRSR000445-1"/>
    </source>
</evidence>
<comment type="subunit">
    <text evidence="8">Homodimer.</text>
</comment>
<evidence type="ECO:0000256" key="6">
    <source>
        <dbReference type="ARBA" id="ARBA00023244"/>
    </source>
</evidence>
<organism evidence="17 18">
    <name type="scientific">Robinsoniella peoriensis</name>
    <dbReference type="NCBI Taxonomy" id="180332"/>
    <lineage>
        <taxon>Bacteria</taxon>
        <taxon>Bacillati</taxon>
        <taxon>Bacillota</taxon>
        <taxon>Clostridia</taxon>
        <taxon>Lachnospirales</taxon>
        <taxon>Lachnospiraceae</taxon>
        <taxon>Robinsoniella</taxon>
    </lineage>
</organism>
<evidence type="ECO:0000256" key="7">
    <source>
        <dbReference type="ARBA" id="ARBA00047464"/>
    </source>
</evidence>
<comment type="catalytic activity">
    <reaction evidence="7 8 13">
        <text>(S)-4-amino-5-oxopentanoate + tRNA(Glu) + NADP(+) = L-glutamyl-tRNA(Glu) + NADPH + H(+)</text>
        <dbReference type="Rhea" id="RHEA:12344"/>
        <dbReference type="Rhea" id="RHEA-COMP:9663"/>
        <dbReference type="Rhea" id="RHEA-COMP:9680"/>
        <dbReference type="ChEBI" id="CHEBI:15378"/>
        <dbReference type="ChEBI" id="CHEBI:57501"/>
        <dbReference type="ChEBI" id="CHEBI:57783"/>
        <dbReference type="ChEBI" id="CHEBI:58349"/>
        <dbReference type="ChEBI" id="CHEBI:78442"/>
        <dbReference type="ChEBI" id="CHEBI:78520"/>
        <dbReference type="EC" id="1.2.1.70"/>
    </reaction>
</comment>
<dbReference type="RefSeq" id="WP_138003948.1">
    <property type="nucleotide sequence ID" value="NZ_QGQD01000103.1"/>
</dbReference>
<protein>
    <recommendedName>
        <fullName evidence="3 8">Glutamyl-tRNA reductase</fullName>
        <shortName evidence="8">GluTR</shortName>
        <ecNumber evidence="3 8">1.2.1.70</ecNumber>
    </recommendedName>
</protein>
<keyword evidence="4 8" id="KW-0521">NADP</keyword>
<dbReference type="GO" id="GO:0019353">
    <property type="term" value="P:protoporphyrinogen IX biosynthetic process from glutamate"/>
    <property type="evidence" value="ECO:0007669"/>
    <property type="project" value="TreeGrafter"/>
</dbReference>
<dbReference type="NCBIfam" id="TIGR01035">
    <property type="entry name" value="hemA"/>
    <property type="match status" value="1"/>
</dbReference>
<feature type="binding site" evidence="8 10">
    <location>
        <begin position="112"/>
        <end position="114"/>
    </location>
    <ligand>
        <name>substrate</name>
    </ligand>
</feature>
<accession>A0A4U8Q0J0</accession>
<evidence type="ECO:0000256" key="10">
    <source>
        <dbReference type="PIRSR" id="PIRSR000445-2"/>
    </source>
</evidence>
<evidence type="ECO:0000259" key="16">
    <source>
        <dbReference type="Pfam" id="PF05201"/>
    </source>
</evidence>
<feature type="site" description="Important for activity" evidence="8 12">
    <location>
        <position position="97"/>
    </location>
</feature>
<dbReference type="UniPathway" id="UPA00251">
    <property type="reaction ID" value="UER00316"/>
</dbReference>
<dbReference type="PANTHER" id="PTHR43013">
    <property type="entry name" value="GLUTAMYL-TRNA REDUCTASE"/>
    <property type="match status" value="1"/>
</dbReference>
<reference evidence="17 18" key="1">
    <citation type="journal article" date="2019" name="Anaerobe">
        <title>Detection of Robinsoniella peoriensis in multiple bone samples of a trauma patient.</title>
        <authorList>
            <person name="Schrottner P."/>
            <person name="Hartwich K."/>
            <person name="Bunk B."/>
            <person name="Schober I."/>
            <person name="Helbig S."/>
            <person name="Rudolph W.W."/>
            <person name="Gunzer F."/>
        </authorList>
    </citation>
    <scope>NUCLEOTIDE SEQUENCE [LARGE SCALE GENOMIC DNA]</scope>
    <source>
        <strain evidence="17 18">DSM 106044</strain>
    </source>
</reference>
<dbReference type="Gene3D" id="3.30.460.30">
    <property type="entry name" value="Glutamyl-tRNA reductase, N-terminal domain"/>
    <property type="match status" value="1"/>
</dbReference>
<dbReference type="PIRSF" id="PIRSF000445">
    <property type="entry name" value="4pyrrol_synth_GluRdtase"/>
    <property type="match status" value="1"/>
</dbReference>
<dbReference type="AlphaFoldDB" id="A0A4U8Q0J0"/>
<evidence type="ECO:0000256" key="13">
    <source>
        <dbReference type="RuleBase" id="RU000584"/>
    </source>
</evidence>
<proteinExistence type="inferred from homology"/>
<evidence type="ECO:0000259" key="15">
    <source>
        <dbReference type="Pfam" id="PF01488"/>
    </source>
</evidence>
<gene>
    <name evidence="8 17" type="primary">hemA</name>
    <name evidence="17" type="ORF">DSM106044_05001</name>
</gene>
<dbReference type="Pfam" id="PF05201">
    <property type="entry name" value="GlutR_N"/>
    <property type="match status" value="1"/>
</dbReference>
<comment type="pathway">
    <text evidence="1 8 13">Porphyrin-containing compound metabolism; protoporphyrin-IX biosynthesis; 5-aminolevulinate from L-glutamyl-tRNA(Glu): step 1/2.</text>
</comment>
<evidence type="ECO:0000256" key="8">
    <source>
        <dbReference type="HAMAP-Rule" id="MF_00087"/>
    </source>
</evidence>
<comment type="domain">
    <text evidence="8">Possesses an unusual extended V-shaped dimeric structure with each monomer consisting of three distinct domains arranged along a curved 'spinal' alpha-helix. The N-terminal catalytic domain specifically recognizes the glutamate moiety of the substrate. The second domain is the NADPH-binding domain, and the third C-terminal domain is responsible for dimerization.</text>
</comment>
<dbReference type="EMBL" id="QGQD01000103">
    <property type="protein sequence ID" value="TLC98184.1"/>
    <property type="molecule type" value="Genomic_DNA"/>
</dbReference>
<evidence type="ECO:0000256" key="12">
    <source>
        <dbReference type="PIRSR" id="PIRSR000445-4"/>
    </source>
</evidence>
<dbReference type="HAMAP" id="MF_00087">
    <property type="entry name" value="Glu_tRNA_reductase"/>
    <property type="match status" value="1"/>
</dbReference>
<dbReference type="FunFam" id="3.30.460.30:FF:000001">
    <property type="entry name" value="Glutamyl-tRNA reductase"/>
    <property type="match status" value="1"/>
</dbReference>
<dbReference type="Gene3D" id="3.40.50.720">
    <property type="entry name" value="NAD(P)-binding Rossmann-like Domain"/>
    <property type="match status" value="1"/>
</dbReference>
<feature type="domain" description="Glutamyl-tRNA reductase N-terminal" evidence="16">
    <location>
        <begin position="6"/>
        <end position="153"/>
    </location>
</feature>
<comment type="similarity">
    <text evidence="2 8 13">Belongs to the glutamyl-tRNA reductase family.</text>
</comment>
<feature type="binding site" evidence="8 10">
    <location>
        <begin position="49"/>
        <end position="52"/>
    </location>
    <ligand>
        <name>substrate</name>
    </ligand>
</feature>
<dbReference type="GO" id="GO:0050661">
    <property type="term" value="F:NADP binding"/>
    <property type="evidence" value="ECO:0007669"/>
    <property type="project" value="InterPro"/>
</dbReference>
<feature type="binding site" evidence="8 10">
    <location>
        <position position="107"/>
    </location>
    <ligand>
        <name>substrate</name>
    </ligand>
</feature>
<dbReference type="InterPro" id="IPR015896">
    <property type="entry name" value="4pyrrol_synth_GluRdtase_dimer"/>
</dbReference>
<feature type="binding site" evidence="8 10">
    <location>
        <position position="118"/>
    </location>
    <ligand>
        <name>substrate</name>
    </ligand>
</feature>
<dbReference type="PANTHER" id="PTHR43013:SF1">
    <property type="entry name" value="GLUTAMYL-TRNA REDUCTASE"/>
    <property type="match status" value="1"/>
</dbReference>
<dbReference type="Pfam" id="PF01488">
    <property type="entry name" value="Shikimate_DH"/>
    <property type="match status" value="1"/>
</dbReference>
<dbReference type="InterPro" id="IPR015895">
    <property type="entry name" value="4pyrrol_synth_GluRdtase_N"/>
</dbReference>
<comment type="function">
    <text evidence="8">Catalyzes the NADPH-dependent reduction of glutamyl-tRNA(Glu) to glutamate 1-semialdehyde (GSA).</text>
</comment>
<dbReference type="GO" id="GO:0008883">
    <property type="term" value="F:glutamyl-tRNA reductase activity"/>
    <property type="evidence" value="ECO:0007669"/>
    <property type="project" value="UniProtKB-UniRule"/>
</dbReference>
<evidence type="ECO:0000256" key="11">
    <source>
        <dbReference type="PIRSR" id="PIRSR000445-3"/>
    </source>
</evidence>
<evidence type="ECO:0000313" key="18">
    <source>
        <dbReference type="Proteomes" id="UP000306509"/>
    </source>
</evidence>
<dbReference type="InterPro" id="IPR036343">
    <property type="entry name" value="GluRdtase_N_sf"/>
</dbReference>
<evidence type="ECO:0000256" key="3">
    <source>
        <dbReference type="ARBA" id="ARBA00012970"/>
    </source>
</evidence>
<dbReference type="SUPFAM" id="SSF69742">
    <property type="entry name" value="Glutamyl tRNA-reductase catalytic, N-terminal domain"/>
    <property type="match status" value="1"/>
</dbReference>